<organism evidence="1 2">
    <name type="scientific">Caloramator proteoclasticus DSM 10124</name>
    <dbReference type="NCBI Taxonomy" id="1121262"/>
    <lineage>
        <taxon>Bacteria</taxon>
        <taxon>Bacillati</taxon>
        <taxon>Bacillota</taxon>
        <taxon>Clostridia</taxon>
        <taxon>Eubacteriales</taxon>
        <taxon>Clostridiaceae</taxon>
        <taxon>Caloramator</taxon>
    </lineage>
</organism>
<dbReference type="AlphaFoldDB" id="A0A1M5CCR2"/>
<dbReference type="Proteomes" id="UP000184423">
    <property type="component" value="Unassembled WGS sequence"/>
</dbReference>
<keyword evidence="2" id="KW-1185">Reference proteome</keyword>
<reference evidence="2" key="1">
    <citation type="submission" date="2016-11" db="EMBL/GenBank/DDBJ databases">
        <authorList>
            <person name="Varghese N."/>
            <person name="Submissions S."/>
        </authorList>
    </citation>
    <scope>NUCLEOTIDE SEQUENCE [LARGE SCALE GENOMIC DNA]</scope>
    <source>
        <strain evidence="2">DSM 10124</strain>
    </source>
</reference>
<evidence type="ECO:0000313" key="2">
    <source>
        <dbReference type="Proteomes" id="UP000184423"/>
    </source>
</evidence>
<evidence type="ECO:0000313" key="1">
    <source>
        <dbReference type="EMBL" id="SHF52387.1"/>
    </source>
</evidence>
<gene>
    <name evidence="1" type="ORF">SAMN02746091_02698</name>
</gene>
<sequence length="192" mass="22197">MKGIDYNSYDLVLKVDGNELQLLEGNIKLDAKLLEKEKRIENTEKVKNRVFIKVTLENSAFKYEIKINKIRENDDETFTNLSAEVFDKNVSNPSGKLLIDVNNTDYNINFLIDGVYSGNDLIDRILTVDYRNKPSNVNLASVYPNVEFIEKTATNSLDKNQRVEYVKISIFKNSDLNNPLDEKIYEFSKIQK</sequence>
<name>A0A1M5CCR2_9CLOT</name>
<dbReference type="RefSeq" id="WP_073250476.1">
    <property type="nucleotide sequence ID" value="NZ_FQVG01000114.1"/>
</dbReference>
<accession>A0A1M5CCR2</accession>
<protein>
    <submittedName>
        <fullName evidence="1">Uncharacterized protein</fullName>
    </submittedName>
</protein>
<proteinExistence type="predicted"/>
<dbReference type="EMBL" id="FQVG01000114">
    <property type="protein sequence ID" value="SHF52387.1"/>
    <property type="molecule type" value="Genomic_DNA"/>
</dbReference>